<reference evidence="2" key="1">
    <citation type="submission" date="2020-10" db="EMBL/GenBank/DDBJ databases">
        <title>Genome sequence of the unusual species of purple photosynthetic bacteria, Phaeovibrio sulfidiphilus DSM 23193, type strain.</title>
        <authorList>
            <person name="Kyndt J.A."/>
            <person name="Meyer T.E."/>
        </authorList>
    </citation>
    <scope>NUCLEOTIDE SEQUENCE</scope>
    <source>
        <strain evidence="2">DSM 23193</strain>
    </source>
</reference>
<organism evidence="2 3">
    <name type="scientific">Phaeovibrio sulfidiphilus</name>
    <dbReference type="NCBI Taxonomy" id="1220600"/>
    <lineage>
        <taxon>Bacteria</taxon>
        <taxon>Pseudomonadati</taxon>
        <taxon>Pseudomonadota</taxon>
        <taxon>Alphaproteobacteria</taxon>
        <taxon>Rhodospirillales</taxon>
        <taxon>Rhodospirillaceae</taxon>
        <taxon>Phaeovibrio</taxon>
    </lineage>
</organism>
<evidence type="ECO:0000256" key="1">
    <source>
        <dbReference type="SAM" id="SignalP"/>
    </source>
</evidence>
<keyword evidence="3" id="KW-1185">Reference proteome</keyword>
<name>A0A8J7CV98_9PROT</name>
<proteinExistence type="predicted"/>
<evidence type="ECO:0008006" key="4">
    <source>
        <dbReference type="Google" id="ProtNLM"/>
    </source>
</evidence>
<dbReference type="Proteomes" id="UP000631034">
    <property type="component" value="Unassembled WGS sequence"/>
</dbReference>
<comment type="caution">
    <text evidence="2">The sequence shown here is derived from an EMBL/GenBank/DDBJ whole genome shotgun (WGS) entry which is preliminary data.</text>
</comment>
<protein>
    <recommendedName>
        <fullName evidence="4">Lipoprotein</fullName>
    </recommendedName>
</protein>
<sequence length="301" mass="32710">MRKTSDSPRRGRVAAVSGAAALALAAALPLAGCGDGEGEAVPVKPGEEVRIDSSAAKTYRTDFGPFALLAEPEFGGETLDAKLVFDEREVDASARGFVIFNPRAEVRDFPLPGCRTLPVEMYSGGANCCFTYYILTTCTDDSVSYASYIDANGKSSMGNPETLENGTASLVFPISDPAFQYYQPRGQSDENPLFLSGADSPALTRFLIFDETIWRPDQAGRHQEAYDILIAQVRNAADMHPAARAIAIAYYTAMKGDESLEVLEELLPVDWAPYKELINADILDAIENFEPVHTIDLIKHP</sequence>
<evidence type="ECO:0000313" key="2">
    <source>
        <dbReference type="EMBL" id="MBE1236046.1"/>
    </source>
</evidence>
<gene>
    <name evidence="2" type="ORF">IHV25_00025</name>
</gene>
<feature type="signal peptide" evidence="1">
    <location>
        <begin position="1"/>
        <end position="31"/>
    </location>
</feature>
<accession>A0A8J7CV98</accession>
<evidence type="ECO:0000313" key="3">
    <source>
        <dbReference type="Proteomes" id="UP000631034"/>
    </source>
</evidence>
<dbReference type="EMBL" id="JACZHT010000001">
    <property type="protein sequence ID" value="MBE1236046.1"/>
    <property type="molecule type" value="Genomic_DNA"/>
</dbReference>
<keyword evidence="1" id="KW-0732">Signal</keyword>
<dbReference type="RefSeq" id="WP_192532936.1">
    <property type="nucleotide sequence ID" value="NZ_JACZHT010000001.1"/>
</dbReference>
<feature type="chain" id="PRO_5035212538" description="Lipoprotein" evidence="1">
    <location>
        <begin position="32"/>
        <end position="301"/>
    </location>
</feature>
<dbReference type="AlphaFoldDB" id="A0A8J7CV98"/>